<organism evidence="1 2">
    <name type="scientific">Acinetobacter gerneri</name>
    <dbReference type="NCBI Taxonomy" id="202952"/>
    <lineage>
        <taxon>Bacteria</taxon>
        <taxon>Pseudomonadati</taxon>
        <taxon>Pseudomonadota</taxon>
        <taxon>Gammaproteobacteria</taxon>
        <taxon>Moraxellales</taxon>
        <taxon>Moraxellaceae</taxon>
        <taxon>Acinetobacter</taxon>
    </lineage>
</organism>
<accession>A0AAW8JRC6</accession>
<protein>
    <submittedName>
        <fullName evidence="1">Uncharacterized protein</fullName>
    </submittedName>
</protein>
<evidence type="ECO:0000313" key="2">
    <source>
        <dbReference type="Proteomes" id="UP001243195"/>
    </source>
</evidence>
<dbReference type="RefSeq" id="WP_308957563.1">
    <property type="nucleotide sequence ID" value="NZ_JAVICY010000070.1"/>
</dbReference>
<sequence length="111" mass="12874">MNKYHMFYMDYITGQESPTDKPIEATLDVIIRKMEAILRHPENFIGIIDKDENTLQFMAESNGKICIDLPIEKLKGSYSKYDSLEACLAMVEKLDGIINIDDISDLEFNYW</sequence>
<gene>
    <name evidence="1" type="ORF">RFH51_20610</name>
</gene>
<reference evidence="1" key="1">
    <citation type="submission" date="2023-08" db="EMBL/GenBank/DDBJ databases">
        <title>Emergence of clinically-relevant ST2 carbapenem-resistant Acinetobacter baumannii strains in hospital sewages in Zhejiang, East of China.</title>
        <authorList>
            <person name="Kaichao C."/>
            <person name="Zhang R."/>
        </authorList>
    </citation>
    <scope>NUCLEOTIDE SEQUENCE</scope>
    <source>
        <strain evidence="1">M-SY-60</strain>
    </source>
</reference>
<dbReference type="AlphaFoldDB" id="A0AAW8JRC6"/>
<dbReference type="Proteomes" id="UP001243195">
    <property type="component" value="Unassembled WGS sequence"/>
</dbReference>
<comment type="caution">
    <text evidence="1">The sequence shown here is derived from an EMBL/GenBank/DDBJ whole genome shotgun (WGS) entry which is preliminary data.</text>
</comment>
<dbReference type="EMBL" id="JAVIDA010000069">
    <property type="protein sequence ID" value="MDQ9073828.1"/>
    <property type="molecule type" value="Genomic_DNA"/>
</dbReference>
<evidence type="ECO:0000313" key="1">
    <source>
        <dbReference type="EMBL" id="MDQ9073828.1"/>
    </source>
</evidence>
<name>A0AAW8JRC6_9GAMM</name>
<proteinExistence type="predicted"/>